<proteinExistence type="predicted"/>
<evidence type="ECO:0000256" key="1">
    <source>
        <dbReference type="SAM" id="MobiDB-lite"/>
    </source>
</evidence>
<organism evidence="2 3">
    <name type="scientific">Cystoisospora suis</name>
    <dbReference type="NCBI Taxonomy" id="483139"/>
    <lineage>
        <taxon>Eukaryota</taxon>
        <taxon>Sar</taxon>
        <taxon>Alveolata</taxon>
        <taxon>Apicomplexa</taxon>
        <taxon>Conoidasida</taxon>
        <taxon>Coccidia</taxon>
        <taxon>Eucoccidiorida</taxon>
        <taxon>Eimeriorina</taxon>
        <taxon>Sarcocystidae</taxon>
        <taxon>Cystoisospora</taxon>
    </lineage>
</organism>
<dbReference type="Proteomes" id="UP000221165">
    <property type="component" value="Unassembled WGS sequence"/>
</dbReference>
<feature type="region of interest" description="Disordered" evidence="1">
    <location>
        <begin position="1"/>
        <end position="44"/>
    </location>
</feature>
<dbReference type="RefSeq" id="XP_067920089.1">
    <property type="nucleotide sequence ID" value="XM_068067940.1"/>
</dbReference>
<gene>
    <name evidence="2" type="ORF">CSUI_007797</name>
</gene>
<evidence type="ECO:0000313" key="2">
    <source>
        <dbReference type="EMBL" id="PHJ18381.1"/>
    </source>
</evidence>
<dbReference type="EMBL" id="MIGC01004187">
    <property type="protein sequence ID" value="PHJ18381.1"/>
    <property type="molecule type" value="Genomic_DNA"/>
</dbReference>
<keyword evidence="3" id="KW-1185">Reference proteome</keyword>
<comment type="caution">
    <text evidence="2">The sequence shown here is derived from an EMBL/GenBank/DDBJ whole genome shotgun (WGS) entry which is preliminary data.</text>
</comment>
<feature type="compositionally biased region" description="Low complexity" evidence="1">
    <location>
        <begin position="1"/>
        <end position="16"/>
    </location>
</feature>
<dbReference type="GeneID" id="94431151"/>
<name>A0A2C6JSS7_9APIC</name>
<dbReference type="VEuPathDB" id="ToxoDB:CSUI_007797"/>
<sequence>MTTTATPTTATPTTMTIPVCLEVDRKKGGSTNEEDEKKEKADKL</sequence>
<reference evidence="2 3" key="1">
    <citation type="journal article" date="2017" name="Int. J. Parasitol.">
        <title>The genome of the protozoan parasite Cystoisospora suis and a reverse vaccinology approach to identify vaccine candidates.</title>
        <authorList>
            <person name="Palmieri N."/>
            <person name="Shrestha A."/>
            <person name="Ruttkowski B."/>
            <person name="Beck T."/>
            <person name="Vogl C."/>
            <person name="Tomley F."/>
            <person name="Blake D.P."/>
            <person name="Joachim A."/>
        </authorList>
    </citation>
    <scope>NUCLEOTIDE SEQUENCE [LARGE SCALE GENOMIC DNA]</scope>
    <source>
        <strain evidence="2 3">Wien I</strain>
    </source>
</reference>
<evidence type="ECO:0000313" key="3">
    <source>
        <dbReference type="Proteomes" id="UP000221165"/>
    </source>
</evidence>
<dbReference type="AlphaFoldDB" id="A0A2C6JSS7"/>
<accession>A0A2C6JSS7</accession>
<protein>
    <submittedName>
        <fullName evidence="2">Uncharacterized protein</fullName>
    </submittedName>
</protein>
<feature type="compositionally biased region" description="Basic and acidic residues" evidence="1">
    <location>
        <begin position="35"/>
        <end position="44"/>
    </location>
</feature>